<feature type="domain" description="Glycosyltransferase 2-like" evidence="2">
    <location>
        <begin position="4"/>
        <end position="173"/>
    </location>
</feature>
<evidence type="ECO:0000313" key="4">
    <source>
        <dbReference type="Proteomes" id="UP001597533"/>
    </source>
</evidence>
<proteinExistence type="predicted"/>
<feature type="transmembrane region" description="Helical" evidence="1">
    <location>
        <begin position="297"/>
        <end position="319"/>
    </location>
</feature>
<dbReference type="Gene3D" id="3.90.550.10">
    <property type="entry name" value="Spore Coat Polysaccharide Biosynthesis Protein SpsA, Chain A"/>
    <property type="match status" value="1"/>
</dbReference>
<sequence length="330" mass="38502">MKLTIIIPVYNGADFIEKSYNSIINQQLEDFELLYVNNNSKDASEERIQTFVEKDSRVKLLQQPKQGAAAARNMGISKAKGDYVYIFDVDDEIYPNALNKMIAVLDNHPDRYAVFGKMVKSHKGISDTIKPSDETDQVILKDKPFWGLHWFSSLKSVVGPPAFLYRRTVFSKIGVYNEGIKNTEDTALDIKLGMTCDIAYLDTYVYLYFKHAQSTIEMAKVNEDLVSMHWTRFVKSHLPFYKENEVPVLYKKLLYAYLYKTTAKRICKTRGYSKRNNLLNEIKAEIKPVEFPFGLRFFLLIMTFFPLSFILKFYLYYLVPFYMKNHIETL</sequence>
<dbReference type="SUPFAM" id="SSF53448">
    <property type="entry name" value="Nucleotide-diphospho-sugar transferases"/>
    <property type="match status" value="1"/>
</dbReference>
<dbReference type="PANTHER" id="PTHR22916">
    <property type="entry name" value="GLYCOSYLTRANSFERASE"/>
    <property type="match status" value="1"/>
</dbReference>
<keyword evidence="4" id="KW-1185">Reference proteome</keyword>
<organism evidence="3 4">
    <name type="scientific">Lacinutrix iliipiscaria</name>
    <dbReference type="NCBI Taxonomy" id="1230532"/>
    <lineage>
        <taxon>Bacteria</taxon>
        <taxon>Pseudomonadati</taxon>
        <taxon>Bacteroidota</taxon>
        <taxon>Flavobacteriia</taxon>
        <taxon>Flavobacteriales</taxon>
        <taxon>Flavobacteriaceae</taxon>
        <taxon>Lacinutrix</taxon>
    </lineage>
</organism>
<evidence type="ECO:0000256" key="1">
    <source>
        <dbReference type="SAM" id="Phobius"/>
    </source>
</evidence>
<name>A0ABW5WNX5_9FLAO</name>
<reference evidence="4" key="1">
    <citation type="journal article" date="2019" name="Int. J. Syst. Evol. Microbiol.">
        <title>The Global Catalogue of Microorganisms (GCM) 10K type strain sequencing project: providing services to taxonomists for standard genome sequencing and annotation.</title>
        <authorList>
            <consortium name="The Broad Institute Genomics Platform"/>
            <consortium name="The Broad Institute Genome Sequencing Center for Infectious Disease"/>
            <person name="Wu L."/>
            <person name="Ma J."/>
        </authorList>
    </citation>
    <scope>NUCLEOTIDE SEQUENCE [LARGE SCALE GENOMIC DNA]</scope>
    <source>
        <strain evidence="4">KCTC 32141</strain>
    </source>
</reference>
<evidence type="ECO:0000259" key="2">
    <source>
        <dbReference type="Pfam" id="PF00535"/>
    </source>
</evidence>
<dbReference type="EMBL" id="JBHUOV010000001">
    <property type="protein sequence ID" value="MFD2823326.1"/>
    <property type="molecule type" value="Genomic_DNA"/>
</dbReference>
<keyword evidence="1" id="KW-0812">Transmembrane</keyword>
<dbReference type="RefSeq" id="WP_183487007.1">
    <property type="nucleotide sequence ID" value="NZ_JBHUOV010000001.1"/>
</dbReference>
<dbReference type="CDD" id="cd00761">
    <property type="entry name" value="Glyco_tranf_GTA_type"/>
    <property type="match status" value="1"/>
</dbReference>
<protein>
    <submittedName>
        <fullName evidence="3">Glycosyltransferase family 2 protein</fullName>
    </submittedName>
</protein>
<dbReference type="PANTHER" id="PTHR22916:SF3">
    <property type="entry name" value="UDP-GLCNAC:BETAGAL BETA-1,3-N-ACETYLGLUCOSAMINYLTRANSFERASE-LIKE PROTEIN 1"/>
    <property type="match status" value="1"/>
</dbReference>
<evidence type="ECO:0000313" key="3">
    <source>
        <dbReference type="EMBL" id="MFD2823326.1"/>
    </source>
</evidence>
<gene>
    <name evidence="3" type="ORF">ACFS5M_06570</name>
</gene>
<dbReference type="Pfam" id="PF00535">
    <property type="entry name" value="Glycos_transf_2"/>
    <property type="match status" value="1"/>
</dbReference>
<accession>A0ABW5WNX5</accession>
<dbReference type="Proteomes" id="UP001597533">
    <property type="component" value="Unassembled WGS sequence"/>
</dbReference>
<keyword evidence="1" id="KW-0472">Membrane</keyword>
<dbReference type="InterPro" id="IPR029044">
    <property type="entry name" value="Nucleotide-diphossugar_trans"/>
</dbReference>
<dbReference type="InterPro" id="IPR001173">
    <property type="entry name" value="Glyco_trans_2-like"/>
</dbReference>
<comment type="caution">
    <text evidence="3">The sequence shown here is derived from an EMBL/GenBank/DDBJ whole genome shotgun (WGS) entry which is preliminary data.</text>
</comment>
<keyword evidence="1" id="KW-1133">Transmembrane helix</keyword>